<dbReference type="InterPro" id="IPR012337">
    <property type="entry name" value="RNaseH-like_sf"/>
</dbReference>
<evidence type="ECO:0000256" key="1">
    <source>
        <dbReference type="ARBA" id="ARBA00004123"/>
    </source>
</evidence>
<dbReference type="GO" id="GO:0008270">
    <property type="term" value="F:zinc ion binding"/>
    <property type="evidence" value="ECO:0007669"/>
    <property type="project" value="UniProtKB-KW"/>
</dbReference>
<evidence type="ECO:0000259" key="6">
    <source>
        <dbReference type="Pfam" id="PF05699"/>
    </source>
</evidence>
<dbReference type="Gene3D" id="1.10.340.70">
    <property type="match status" value="1"/>
</dbReference>
<keyword evidence="9" id="KW-1185">Reference proteome</keyword>
<accession>A0A9Q1J4P9</accession>
<evidence type="ECO:0000259" key="7">
    <source>
        <dbReference type="Pfam" id="PF17921"/>
    </source>
</evidence>
<evidence type="ECO:0000256" key="3">
    <source>
        <dbReference type="ARBA" id="ARBA00022771"/>
    </source>
</evidence>
<dbReference type="Pfam" id="PF05699">
    <property type="entry name" value="Dimer_Tnp_hAT"/>
    <property type="match status" value="1"/>
</dbReference>
<dbReference type="Gene3D" id="3.30.420.10">
    <property type="entry name" value="Ribonuclease H-like superfamily/Ribonuclease H"/>
    <property type="match status" value="1"/>
</dbReference>
<protein>
    <submittedName>
        <fullName evidence="8">Uncharacterized protein</fullName>
    </submittedName>
</protein>
<dbReference type="AlphaFoldDB" id="A0A9Q1J4P9"/>
<dbReference type="PANTHER" id="PTHR46481">
    <property type="entry name" value="ZINC FINGER BED DOMAIN-CONTAINING PROTEIN 4"/>
    <property type="match status" value="1"/>
</dbReference>
<dbReference type="GO" id="GO:0005634">
    <property type="term" value="C:nucleus"/>
    <property type="evidence" value="ECO:0007669"/>
    <property type="project" value="UniProtKB-SubCell"/>
</dbReference>
<evidence type="ECO:0000256" key="5">
    <source>
        <dbReference type="ARBA" id="ARBA00023242"/>
    </source>
</evidence>
<evidence type="ECO:0000256" key="4">
    <source>
        <dbReference type="ARBA" id="ARBA00022833"/>
    </source>
</evidence>
<dbReference type="OrthoDB" id="1607513at2759"/>
<comment type="caution">
    <text evidence="8">The sequence shown here is derived from an EMBL/GenBank/DDBJ whole genome shotgun (WGS) entry which is preliminary data.</text>
</comment>
<dbReference type="InterPro" id="IPR052035">
    <property type="entry name" value="ZnF_BED_domain_contain"/>
</dbReference>
<dbReference type="GO" id="GO:0046983">
    <property type="term" value="F:protein dimerization activity"/>
    <property type="evidence" value="ECO:0007669"/>
    <property type="project" value="InterPro"/>
</dbReference>
<dbReference type="InterPro" id="IPR041588">
    <property type="entry name" value="Integrase_H2C2"/>
</dbReference>
<dbReference type="InterPro" id="IPR008906">
    <property type="entry name" value="HATC_C_dom"/>
</dbReference>
<organism evidence="8 9">
    <name type="scientific">Synaphobranchus kaupii</name>
    <name type="common">Kaup's arrowtooth eel</name>
    <dbReference type="NCBI Taxonomy" id="118154"/>
    <lineage>
        <taxon>Eukaryota</taxon>
        <taxon>Metazoa</taxon>
        <taxon>Chordata</taxon>
        <taxon>Craniata</taxon>
        <taxon>Vertebrata</taxon>
        <taxon>Euteleostomi</taxon>
        <taxon>Actinopterygii</taxon>
        <taxon>Neopterygii</taxon>
        <taxon>Teleostei</taxon>
        <taxon>Anguilliformes</taxon>
        <taxon>Synaphobranchidae</taxon>
        <taxon>Synaphobranchus</taxon>
    </lineage>
</organism>
<dbReference type="EMBL" id="JAINUF010000003">
    <property type="protein sequence ID" value="KAJ8369480.1"/>
    <property type="molecule type" value="Genomic_DNA"/>
</dbReference>
<dbReference type="GO" id="GO:0003676">
    <property type="term" value="F:nucleic acid binding"/>
    <property type="evidence" value="ECO:0007669"/>
    <property type="project" value="InterPro"/>
</dbReference>
<dbReference type="InterPro" id="IPR036397">
    <property type="entry name" value="RNaseH_sf"/>
</dbReference>
<feature type="domain" description="Integrase zinc-binding" evidence="7">
    <location>
        <begin position="434"/>
        <end position="482"/>
    </location>
</feature>
<dbReference type="Pfam" id="PF17921">
    <property type="entry name" value="Integrase_H2C2"/>
    <property type="match status" value="1"/>
</dbReference>
<feature type="domain" description="HAT C-terminal dimerisation" evidence="6">
    <location>
        <begin position="324"/>
        <end position="392"/>
    </location>
</feature>
<evidence type="ECO:0000256" key="2">
    <source>
        <dbReference type="ARBA" id="ARBA00022723"/>
    </source>
</evidence>
<dbReference type="PANTHER" id="PTHR46481:SF10">
    <property type="entry name" value="ZINC FINGER BED DOMAIN-CONTAINING PROTEIN 39"/>
    <property type="match status" value="1"/>
</dbReference>
<proteinExistence type="predicted"/>
<sequence length="651" mass="73364">MSSCLLDCFEFSDRHTAENLARKLLNVAKDWKVEDKVVCCVTDNAANITKAIQITKWTHLPCLAHTINLIARDSLKGLKPILDKVKEAVEYFHRSTLGAEKLKATQIQMGMAELRPKQDCITRWNSTYDMLKSFLQCKDAIISTLAITNASVSPLSQEEWSILQEVCTILEPFQEVTVEISAESYVTASKVILLAKGLQRVTANYQRSVTVTQQASDLVNSLCANMAGRFHRMEYNHTLGDAAALDPRFKKVAFGDATAADEAFQRIATAAGRVTLSSSEPSQQPGQQEGAGSAAQGSVVWSHFYDRVAGAVSTRNPTADAIMEVRSYLEEPLLPKSSDPLKWWESRATVYPRLSKLMAERLCIVATSVPSERIFSKTGQIVSERRNRIKPSKGTYEKDVCKKLRRSIRLASEKFCLRGDSLYYGDRRVILTEEEKVAVLTEVHAGHFGPRRMQEKIAPRFYWRGITQDTLDWVRTCPDCQCFEKLKTEAPELKPIKPVSPWHMVGVDLFGPMLKSTKGNRYCFTLTDYFTKWVEARTFAKKTAANVKEDQVQSLADHTYVGPTQAWEKELHPHQVQLGKDVFIADMYAVPTWTVRPSIAASSVGQSFVERKAGLAFEQQLKWDSLRRIHVYVTEFPPTTSSDLNNQRVRT</sequence>
<evidence type="ECO:0000313" key="8">
    <source>
        <dbReference type="EMBL" id="KAJ8369480.1"/>
    </source>
</evidence>
<gene>
    <name evidence="8" type="ORF">SKAU_G00095080</name>
</gene>
<dbReference type="Proteomes" id="UP001152622">
    <property type="component" value="Chromosome 3"/>
</dbReference>
<keyword evidence="4" id="KW-0862">Zinc</keyword>
<dbReference type="SUPFAM" id="SSF53098">
    <property type="entry name" value="Ribonuclease H-like"/>
    <property type="match status" value="2"/>
</dbReference>
<name>A0A9Q1J4P9_SYNKA</name>
<keyword evidence="2" id="KW-0479">Metal-binding</keyword>
<evidence type="ECO:0000313" key="9">
    <source>
        <dbReference type="Proteomes" id="UP001152622"/>
    </source>
</evidence>
<reference evidence="8" key="1">
    <citation type="journal article" date="2023" name="Science">
        <title>Genome structures resolve the early diversification of teleost fishes.</title>
        <authorList>
            <person name="Parey E."/>
            <person name="Louis A."/>
            <person name="Montfort J."/>
            <person name="Bouchez O."/>
            <person name="Roques C."/>
            <person name="Iampietro C."/>
            <person name="Lluch J."/>
            <person name="Castinel A."/>
            <person name="Donnadieu C."/>
            <person name="Desvignes T."/>
            <person name="Floi Bucao C."/>
            <person name="Jouanno E."/>
            <person name="Wen M."/>
            <person name="Mejri S."/>
            <person name="Dirks R."/>
            <person name="Jansen H."/>
            <person name="Henkel C."/>
            <person name="Chen W.J."/>
            <person name="Zahm M."/>
            <person name="Cabau C."/>
            <person name="Klopp C."/>
            <person name="Thompson A.W."/>
            <person name="Robinson-Rechavi M."/>
            <person name="Braasch I."/>
            <person name="Lecointre G."/>
            <person name="Bobe J."/>
            <person name="Postlethwait J.H."/>
            <person name="Berthelot C."/>
            <person name="Roest Crollius H."/>
            <person name="Guiguen Y."/>
        </authorList>
    </citation>
    <scope>NUCLEOTIDE SEQUENCE</scope>
    <source>
        <strain evidence="8">WJC10195</strain>
    </source>
</reference>
<keyword evidence="5" id="KW-0539">Nucleus</keyword>
<keyword evidence="3" id="KW-0863">Zinc-finger</keyword>
<comment type="subcellular location">
    <subcellularLocation>
        <location evidence="1">Nucleus</location>
    </subcellularLocation>
</comment>